<name>A0A9N7U6Z1_PLEPL</name>
<sequence>MISISNHKARISTNPKEEEEVGHQEEEEVGHQEAEDVAQETPRFPAITVDNQGILPDTAGWDPSKWGPHMVEAMTNPEDHLTNHPLRDKPTSLTQSHMMWTQPPRPP</sequence>
<feature type="region of interest" description="Disordered" evidence="1">
    <location>
        <begin position="1"/>
        <end position="107"/>
    </location>
</feature>
<dbReference type="EMBL" id="CADEAL010000826">
    <property type="protein sequence ID" value="CAB1425706.1"/>
    <property type="molecule type" value="Genomic_DNA"/>
</dbReference>
<feature type="compositionally biased region" description="Basic and acidic residues" evidence="1">
    <location>
        <begin position="21"/>
        <end position="34"/>
    </location>
</feature>
<evidence type="ECO:0000256" key="1">
    <source>
        <dbReference type="SAM" id="MobiDB-lite"/>
    </source>
</evidence>
<protein>
    <submittedName>
        <fullName evidence="2">Uncharacterized protein</fullName>
    </submittedName>
</protein>
<accession>A0A9N7U6Z1</accession>
<dbReference type="Proteomes" id="UP001153269">
    <property type="component" value="Unassembled WGS sequence"/>
</dbReference>
<feature type="compositionally biased region" description="Basic and acidic residues" evidence="1">
    <location>
        <begin position="77"/>
        <end position="90"/>
    </location>
</feature>
<comment type="caution">
    <text evidence="2">The sequence shown here is derived from an EMBL/GenBank/DDBJ whole genome shotgun (WGS) entry which is preliminary data.</text>
</comment>
<organism evidence="2 3">
    <name type="scientific">Pleuronectes platessa</name>
    <name type="common">European plaice</name>
    <dbReference type="NCBI Taxonomy" id="8262"/>
    <lineage>
        <taxon>Eukaryota</taxon>
        <taxon>Metazoa</taxon>
        <taxon>Chordata</taxon>
        <taxon>Craniata</taxon>
        <taxon>Vertebrata</taxon>
        <taxon>Euteleostomi</taxon>
        <taxon>Actinopterygii</taxon>
        <taxon>Neopterygii</taxon>
        <taxon>Teleostei</taxon>
        <taxon>Neoteleostei</taxon>
        <taxon>Acanthomorphata</taxon>
        <taxon>Carangaria</taxon>
        <taxon>Pleuronectiformes</taxon>
        <taxon>Pleuronectoidei</taxon>
        <taxon>Pleuronectidae</taxon>
        <taxon>Pleuronectes</taxon>
    </lineage>
</organism>
<gene>
    <name evidence="2" type="ORF">PLEPLA_LOCUS13639</name>
</gene>
<reference evidence="2" key="1">
    <citation type="submission" date="2020-03" db="EMBL/GenBank/DDBJ databases">
        <authorList>
            <person name="Weist P."/>
        </authorList>
    </citation>
    <scope>NUCLEOTIDE SEQUENCE</scope>
</reference>
<evidence type="ECO:0000313" key="2">
    <source>
        <dbReference type="EMBL" id="CAB1425706.1"/>
    </source>
</evidence>
<evidence type="ECO:0000313" key="3">
    <source>
        <dbReference type="Proteomes" id="UP001153269"/>
    </source>
</evidence>
<feature type="compositionally biased region" description="Polar residues" evidence="1">
    <location>
        <begin position="1"/>
        <end position="14"/>
    </location>
</feature>
<keyword evidence="3" id="KW-1185">Reference proteome</keyword>
<dbReference type="AlphaFoldDB" id="A0A9N7U6Z1"/>
<proteinExistence type="predicted"/>